<evidence type="ECO:0000256" key="1">
    <source>
        <dbReference type="ARBA" id="ARBA00005495"/>
    </source>
</evidence>
<evidence type="ECO:0000313" key="7">
    <source>
        <dbReference type="Proteomes" id="UP000267418"/>
    </source>
</evidence>
<dbReference type="GO" id="GO:0046872">
    <property type="term" value="F:metal ion binding"/>
    <property type="evidence" value="ECO:0007669"/>
    <property type="project" value="UniProtKB-KW"/>
</dbReference>
<accession>A0A3S0QCX9</accession>
<dbReference type="GO" id="GO:0016846">
    <property type="term" value="F:carbon-sulfur lyase activity"/>
    <property type="evidence" value="ECO:0007669"/>
    <property type="project" value="InterPro"/>
</dbReference>
<evidence type="ECO:0000256" key="3">
    <source>
        <dbReference type="ARBA" id="ARBA00022833"/>
    </source>
</evidence>
<dbReference type="OrthoDB" id="327703at2"/>
<keyword evidence="3" id="KW-0862">Zinc</keyword>
<dbReference type="InterPro" id="IPR011057">
    <property type="entry name" value="Mss4-like_sf"/>
</dbReference>
<evidence type="ECO:0000259" key="5">
    <source>
        <dbReference type="PROSITE" id="PS51891"/>
    </source>
</evidence>
<sequence>MTLTGGCLCGALRFEIDGPVRMRGLCLCRTCQKVSGGAGNLFVGLEAAAFRYTRGEPRRFARADASDAPAREFCAECGVHVASRSPKAPGGLIVKVGALDDPGAFGKADMVFWTQEKQAFHHLPEDATIFERLPGR</sequence>
<dbReference type="Proteomes" id="UP000267418">
    <property type="component" value="Unassembled WGS sequence"/>
</dbReference>
<dbReference type="Gene3D" id="3.90.1590.10">
    <property type="entry name" value="glutathione-dependent formaldehyde- activating enzyme (gfa)"/>
    <property type="match status" value="1"/>
</dbReference>
<dbReference type="InterPro" id="IPR006913">
    <property type="entry name" value="CENP-V/GFA"/>
</dbReference>
<evidence type="ECO:0000256" key="2">
    <source>
        <dbReference type="ARBA" id="ARBA00022723"/>
    </source>
</evidence>
<protein>
    <submittedName>
        <fullName evidence="6">GFA family protein</fullName>
    </submittedName>
</protein>
<dbReference type="PANTHER" id="PTHR33337">
    <property type="entry name" value="GFA DOMAIN-CONTAINING PROTEIN"/>
    <property type="match status" value="1"/>
</dbReference>
<feature type="domain" description="CENP-V/GFA" evidence="5">
    <location>
        <begin position="3"/>
        <end position="114"/>
    </location>
</feature>
<dbReference type="Pfam" id="PF04828">
    <property type="entry name" value="GFA"/>
    <property type="match status" value="1"/>
</dbReference>
<evidence type="ECO:0000256" key="4">
    <source>
        <dbReference type="ARBA" id="ARBA00023239"/>
    </source>
</evidence>
<keyword evidence="4" id="KW-0456">Lyase</keyword>
<keyword evidence="7" id="KW-1185">Reference proteome</keyword>
<comment type="similarity">
    <text evidence="1">Belongs to the Gfa family.</text>
</comment>
<dbReference type="SUPFAM" id="SSF51316">
    <property type="entry name" value="Mss4-like"/>
    <property type="match status" value="1"/>
</dbReference>
<organism evidence="6 7">
    <name type="scientific">Variovorax gossypii</name>
    <dbReference type="NCBI Taxonomy" id="1679495"/>
    <lineage>
        <taxon>Bacteria</taxon>
        <taxon>Pseudomonadati</taxon>
        <taxon>Pseudomonadota</taxon>
        <taxon>Betaproteobacteria</taxon>
        <taxon>Burkholderiales</taxon>
        <taxon>Comamonadaceae</taxon>
        <taxon>Variovorax</taxon>
    </lineage>
</organism>
<dbReference type="PROSITE" id="PS51891">
    <property type="entry name" value="CENP_V_GFA"/>
    <property type="match status" value="1"/>
</dbReference>
<evidence type="ECO:0000313" key="6">
    <source>
        <dbReference type="EMBL" id="RTQ37141.1"/>
    </source>
</evidence>
<dbReference type="RefSeq" id="WP_126468916.1">
    <property type="nucleotide sequence ID" value="NZ_RXOE01000001.1"/>
</dbReference>
<dbReference type="EMBL" id="RXOE01000001">
    <property type="protein sequence ID" value="RTQ37141.1"/>
    <property type="molecule type" value="Genomic_DNA"/>
</dbReference>
<dbReference type="AlphaFoldDB" id="A0A3S0QCX9"/>
<dbReference type="PANTHER" id="PTHR33337:SF40">
    <property type="entry name" value="CENP-V_GFA DOMAIN-CONTAINING PROTEIN-RELATED"/>
    <property type="match status" value="1"/>
</dbReference>
<comment type="caution">
    <text evidence="6">The sequence shown here is derived from an EMBL/GenBank/DDBJ whole genome shotgun (WGS) entry which is preliminary data.</text>
</comment>
<reference evidence="6 7" key="1">
    <citation type="submission" date="2018-12" db="EMBL/GenBank/DDBJ databases">
        <title>The genome of Variovorax gossypii DSM 100435.</title>
        <authorList>
            <person name="Gao J."/>
            <person name="Sun J."/>
        </authorList>
    </citation>
    <scope>NUCLEOTIDE SEQUENCE [LARGE SCALE GENOMIC DNA]</scope>
    <source>
        <strain evidence="6 7">DSM 100435</strain>
    </source>
</reference>
<keyword evidence="2" id="KW-0479">Metal-binding</keyword>
<gene>
    <name evidence="6" type="ORF">EJP69_05275</name>
</gene>
<name>A0A3S0QCX9_9BURK</name>
<proteinExistence type="inferred from homology"/>